<dbReference type="InterPro" id="IPR047262">
    <property type="entry name" value="PRX-like1"/>
</dbReference>
<proteinExistence type="predicted"/>
<comment type="caution">
    <text evidence="3">The sequence shown here is derived from an EMBL/GenBank/DDBJ whole genome shotgun (WGS) entry which is preliminary data.</text>
</comment>
<reference evidence="3 4" key="1">
    <citation type="submission" date="2018-06" db="EMBL/GenBank/DDBJ databases">
        <title>Chryseolinea flavus sp. nov., a member of the phylum Bacteroidetes isolated from soil.</title>
        <authorList>
            <person name="Li Y."/>
            <person name="Wang J."/>
        </authorList>
    </citation>
    <scope>NUCLEOTIDE SEQUENCE [LARGE SCALE GENOMIC DNA]</scope>
    <source>
        <strain evidence="3 4">SDU1-6</strain>
    </source>
</reference>
<dbReference type="RefSeq" id="WP_112748610.1">
    <property type="nucleotide sequence ID" value="NZ_QMFY01000011.1"/>
</dbReference>
<feature type="chain" id="PRO_5017041265" evidence="1">
    <location>
        <begin position="19"/>
        <end position="189"/>
    </location>
</feature>
<dbReference type="AlphaFoldDB" id="A0A364XYM4"/>
<dbReference type="InterPro" id="IPR000866">
    <property type="entry name" value="AhpC/TSA"/>
</dbReference>
<feature type="signal peptide" evidence="1">
    <location>
        <begin position="1"/>
        <end position="18"/>
    </location>
</feature>
<dbReference type="PANTHER" id="PTHR43640:SF1">
    <property type="entry name" value="THIOREDOXIN-DEPENDENT PEROXIREDOXIN"/>
    <property type="match status" value="1"/>
</dbReference>
<evidence type="ECO:0000313" key="3">
    <source>
        <dbReference type="EMBL" id="RAV99421.1"/>
    </source>
</evidence>
<dbReference type="OrthoDB" id="9809746at2"/>
<dbReference type="PANTHER" id="PTHR43640">
    <property type="entry name" value="OS07G0260300 PROTEIN"/>
    <property type="match status" value="1"/>
</dbReference>
<dbReference type="GO" id="GO:0016209">
    <property type="term" value="F:antioxidant activity"/>
    <property type="evidence" value="ECO:0007669"/>
    <property type="project" value="InterPro"/>
</dbReference>
<dbReference type="InterPro" id="IPR036249">
    <property type="entry name" value="Thioredoxin-like_sf"/>
</dbReference>
<dbReference type="Proteomes" id="UP000251889">
    <property type="component" value="Unassembled WGS sequence"/>
</dbReference>
<name>A0A364XYM4_9BACT</name>
<dbReference type="EMBL" id="QMFY01000011">
    <property type="protein sequence ID" value="RAV99421.1"/>
    <property type="molecule type" value="Genomic_DNA"/>
</dbReference>
<keyword evidence="1" id="KW-0732">Signal</keyword>
<sequence length="189" mass="20825">MKRIVLLYLLAISFQLSAQKVVENFTLTNALTGEKISLSTYPSCAGMVIIFTSNSCPYDEYYRARIQKLVSDYHDNVPVLLVNSLVDGNESVEQMKKKAQQSGISTPYLADKDQTLMQQLGATKTPHAFLLKNSGGKFTVIYSGSIDDNAQVEGDVHHTYLKNAITAMLANQSIDAADVRPVGCTIRKK</sequence>
<dbReference type="SUPFAM" id="SSF52833">
    <property type="entry name" value="Thioredoxin-like"/>
    <property type="match status" value="1"/>
</dbReference>
<dbReference type="Gene3D" id="3.40.30.10">
    <property type="entry name" value="Glutaredoxin"/>
    <property type="match status" value="1"/>
</dbReference>
<dbReference type="GO" id="GO:0016491">
    <property type="term" value="F:oxidoreductase activity"/>
    <property type="evidence" value="ECO:0007669"/>
    <property type="project" value="InterPro"/>
</dbReference>
<feature type="domain" description="Alkyl hydroperoxide reductase subunit C/ Thiol specific antioxidant" evidence="2">
    <location>
        <begin position="21"/>
        <end position="130"/>
    </location>
</feature>
<accession>A0A364XYM4</accession>
<organism evidence="3 4">
    <name type="scientific">Pseudochryseolinea flava</name>
    <dbReference type="NCBI Taxonomy" id="2059302"/>
    <lineage>
        <taxon>Bacteria</taxon>
        <taxon>Pseudomonadati</taxon>
        <taxon>Bacteroidota</taxon>
        <taxon>Cytophagia</taxon>
        <taxon>Cytophagales</taxon>
        <taxon>Fulvivirgaceae</taxon>
        <taxon>Pseudochryseolinea</taxon>
    </lineage>
</organism>
<dbReference type="Pfam" id="PF00578">
    <property type="entry name" value="AhpC-TSA"/>
    <property type="match status" value="1"/>
</dbReference>
<gene>
    <name evidence="3" type="ORF">DQQ10_19570</name>
</gene>
<keyword evidence="4" id="KW-1185">Reference proteome</keyword>
<protein>
    <submittedName>
        <fullName evidence="3">Thioredoxin family protein</fullName>
    </submittedName>
</protein>
<evidence type="ECO:0000256" key="1">
    <source>
        <dbReference type="SAM" id="SignalP"/>
    </source>
</evidence>
<evidence type="ECO:0000259" key="2">
    <source>
        <dbReference type="Pfam" id="PF00578"/>
    </source>
</evidence>
<evidence type="ECO:0000313" key="4">
    <source>
        <dbReference type="Proteomes" id="UP000251889"/>
    </source>
</evidence>